<comment type="caution">
    <text evidence="7">The sequence shown here is derived from an EMBL/GenBank/DDBJ whole genome shotgun (WGS) entry which is preliminary data.</text>
</comment>
<evidence type="ECO:0000256" key="4">
    <source>
        <dbReference type="ARBA" id="ARBA00023022"/>
    </source>
</evidence>
<keyword evidence="4" id="KW-0044">Antibiotic</keyword>
<dbReference type="InterPro" id="IPR009086">
    <property type="entry name" value="Bacteriocin_AS48"/>
</dbReference>
<keyword evidence="6" id="KW-0472">Membrane</keyword>
<dbReference type="InterPro" id="IPR020038">
    <property type="entry name" value="Circ_bacteriocin"/>
</dbReference>
<keyword evidence="3" id="KW-0929">Antimicrobial</keyword>
<keyword evidence="6" id="KW-1133">Transmembrane helix</keyword>
<keyword evidence="2" id="KW-0964">Secreted</keyword>
<dbReference type="Proteomes" id="UP001597399">
    <property type="component" value="Unassembled WGS sequence"/>
</dbReference>
<organism evidence="7 8">
    <name type="scientific">Sporolactobacillus shoreicorticis</name>
    <dbReference type="NCBI Taxonomy" id="1923877"/>
    <lineage>
        <taxon>Bacteria</taxon>
        <taxon>Bacillati</taxon>
        <taxon>Bacillota</taxon>
        <taxon>Bacilli</taxon>
        <taxon>Bacillales</taxon>
        <taxon>Sporolactobacillaceae</taxon>
        <taxon>Sporolactobacillus</taxon>
    </lineage>
</organism>
<protein>
    <submittedName>
        <fullName evidence="7">Uberolysin/carnocyclin family circular bacteriocin</fullName>
    </submittedName>
</protein>
<dbReference type="Pfam" id="PF09221">
    <property type="entry name" value="Bacteriocin_IId"/>
    <property type="match status" value="1"/>
</dbReference>
<name>A0ABW5S7K9_9BACL</name>
<comment type="subcellular location">
    <subcellularLocation>
        <location evidence="1">Secreted</location>
    </subcellularLocation>
</comment>
<keyword evidence="6" id="KW-0812">Transmembrane</keyword>
<evidence type="ECO:0000256" key="1">
    <source>
        <dbReference type="ARBA" id="ARBA00004613"/>
    </source>
</evidence>
<gene>
    <name evidence="7" type="ORF">ACFSUE_16965</name>
</gene>
<dbReference type="NCBIfam" id="TIGR03651">
    <property type="entry name" value="circ_ocin_uber"/>
    <property type="match status" value="1"/>
</dbReference>
<evidence type="ECO:0000256" key="3">
    <source>
        <dbReference type="ARBA" id="ARBA00022529"/>
    </source>
</evidence>
<feature type="transmembrane region" description="Helical" evidence="6">
    <location>
        <begin position="59"/>
        <end position="83"/>
    </location>
</feature>
<evidence type="ECO:0000256" key="2">
    <source>
        <dbReference type="ARBA" id="ARBA00022525"/>
    </source>
</evidence>
<dbReference type="SUPFAM" id="SSF47869">
    <property type="entry name" value="Bacteriocin AS-48"/>
    <property type="match status" value="1"/>
</dbReference>
<sequence>MIQAKNRLVLKISVAMAMILGVAFTLLFVFSAPNLAGTLGISAARAKTVINIIDGASSIYAVITIIAAIVGGGAASVGLLLTAKALIKKFGKKYAIAW</sequence>
<dbReference type="Gene3D" id="1.20.225.10">
    <property type="entry name" value="Bacteriocin AS-48"/>
    <property type="match status" value="1"/>
</dbReference>
<proteinExistence type="predicted"/>
<keyword evidence="8" id="KW-1185">Reference proteome</keyword>
<evidence type="ECO:0000256" key="5">
    <source>
        <dbReference type="ARBA" id="ARBA00023048"/>
    </source>
</evidence>
<reference evidence="8" key="1">
    <citation type="journal article" date="2019" name="Int. J. Syst. Evol. Microbiol.">
        <title>The Global Catalogue of Microorganisms (GCM) 10K type strain sequencing project: providing services to taxonomists for standard genome sequencing and annotation.</title>
        <authorList>
            <consortium name="The Broad Institute Genomics Platform"/>
            <consortium name="The Broad Institute Genome Sequencing Center for Infectious Disease"/>
            <person name="Wu L."/>
            <person name="Ma J."/>
        </authorList>
    </citation>
    <scope>NUCLEOTIDE SEQUENCE [LARGE SCALE GENOMIC DNA]</scope>
    <source>
        <strain evidence="8">TISTR 2466</strain>
    </source>
</reference>
<evidence type="ECO:0000313" key="8">
    <source>
        <dbReference type="Proteomes" id="UP001597399"/>
    </source>
</evidence>
<accession>A0ABW5S7K9</accession>
<dbReference type="RefSeq" id="WP_253065384.1">
    <property type="nucleotide sequence ID" value="NZ_JAMXWM010000043.1"/>
</dbReference>
<evidence type="ECO:0000313" key="7">
    <source>
        <dbReference type="EMBL" id="MFD2695299.1"/>
    </source>
</evidence>
<evidence type="ECO:0000256" key="6">
    <source>
        <dbReference type="SAM" id="Phobius"/>
    </source>
</evidence>
<feature type="transmembrane region" description="Helical" evidence="6">
    <location>
        <begin position="12"/>
        <end position="32"/>
    </location>
</feature>
<keyword evidence="5" id="KW-0078">Bacteriocin</keyword>
<dbReference type="EMBL" id="JBHUMQ010000041">
    <property type="protein sequence ID" value="MFD2695299.1"/>
    <property type="molecule type" value="Genomic_DNA"/>
</dbReference>